<dbReference type="OrthoDB" id="5597995at2759"/>
<dbReference type="Proteomes" id="UP000054350">
    <property type="component" value="Unassembled WGS sequence"/>
</dbReference>
<evidence type="ECO:0000313" key="2">
    <source>
        <dbReference type="Proteomes" id="UP000054350"/>
    </source>
</evidence>
<dbReference type="EMBL" id="GG745340">
    <property type="protein sequence ID" value="KNE62766.1"/>
    <property type="molecule type" value="Genomic_DNA"/>
</dbReference>
<reference evidence="1 2" key="1">
    <citation type="submission" date="2009-11" db="EMBL/GenBank/DDBJ databases">
        <title>Annotation of Allomyces macrogynus ATCC 38327.</title>
        <authorList>
            <consortium name="The Broad Institute Genome Sequencing Platform"/>
            <person name="Russ C."/>
            <person name="Cuomo C."/>
            <person name="Burger G."/>
            <person name="Gray M.W."/>
            <person name="Holland P.W.H."/>
            <person name="King N."/>
            <person name="Lang F.B.F."/>
            <person name="Roger A.J."/>
            <person name="Ruiz-Trillo I."/>
            <person name="Young S.K."/>
            <person name="Zeng Q."/>
            <person name="Gargeya S."/>
            <person name="Fitzgerald M."/>
            <person name="Haas B."/>
            <person name="Abouelleil A."/>
            <person name="Alvarado L."/>
            <person name="Arachchi H.M."/>
            <person name="Berlin A."/>
            <person name="Chapman S.B."/>
            <person name="Gearin G."/>
            <person name="Goldberg J."/>
            <person name="Griggs A."/>
            <person name="Gujja S."/>
            <person name="Hansen M."/>
            <person name="Heiman D."/>
            <person name="Howarth C."/>
            <person name="Larimer J."/>
            <person name="Lui A."/>
            <person name="MacDonald P.J.P."/>
            <person name="McCowen C."/>
            <person name="Montmayeur A."/>
            <person name="Murphy C."/>
            <person name="Neiman D."/>
            <person name="Pearson M."/>
            <person name="Priest M."/>
            <person name="Roberts A."/>
            <person name="Saif S."/>
            <person name="Shea T."/>
            <person name="Sisk P."/>
            <person name="Stolte C."/>
            <person name="Sykes S."/>
            <person name="Wortman J."/>
            <person name="Nusbaum C."/>
            <person name="Birren B."/>
        </authorList>
    </citation>
    <scope>NUCLEOTIDE SEQUENCE [LARGE SCALE GENOMIC DNA]</scope>
    <source>
        <strain evidence="1 2">ATCC 38327</strain>
    </source>
</reference>
<reference evidence="2" key="2">
    <citation type="submission" date="2009-11" db="EMBL/GenBank/DDBJ databases">
        <title>The Genome Sequence of Allomyces macrogynus strain ATCC 38327.</title>
        <authorList>
            <consortium name="The Broad Institute Genome Sequencing Platform"/>
            <person name="Russ C."/>
            <person name="Cuomo C."/>
            <person name="Shea T."/>
            <person name="Young S.K."/>
            <person name="Zeng Q."/>
            <person name="Koehrsen M."/>
            <person name="Haas B."/>
            <person name="Borodovsky M."/>
            <person name="Guigo R."/>
            <person name="Alvarado L."/>
            <person name="Berlin A."/>
            <person name="Borenstein D."/>
            <person name="Chen Z."/>
            <person name="Engels R."/>
            <person name="Freedman E."/>
            <person name="Gellesch M."/>
            <person name="Goldberg J."/>
            <person name="Griggs A."/>
            <person name="Gujja S."/>
            <person name="Heiman D."/>
            <person name="Hepburn T."/>
            <person name="Howarth C."/>
            <person name="Jen D."/>
            <person name="Larson L."/>
            <person name="Lewis B."/>
            <person name="Mehta T."/>
            <person name="Park D."/>
            <person name="Pearson M."/>
            <person name="Roberts A."/>
            <person name="Saif S."/>
            <person name="Shenoy N."/>
            <person name="Sisk P."/>
            <person name="Stolte C."/>
            <person name="Sykes S."/>
            <person name="Walk T."/>
            <person name="White J."/>
            <person name="Yandava C."/>
            <person name="Burger G."/>
            <person name="Gray M.W."/>
            <person name="Holland P.W.H."/>
            <person name="King N."/>
            <person name="Lang F.B.F."/>
            <person name="Roger A.J."/>
            <person name="Ruiz-Trillo I."/>
            <person name="Lander E."/>
            <person name="Nusbaum C."/>
        </authorList>
    </citation>
    <scope>NUCLEOTIDE SEQUENCE [LARGE SCALE GENOMIC DNA]</scope>
    <source>
        <strain evidence="2">ATCC 38327</strain>
    </source>
</reference>
<organism evidence="1 2">
    <name type="scientific">Allomyces macrogynus (strain ATCC 38327)</name>
    <name type="common">Allomyces javanicus var. macrogynus</name>
    <dbReference type="NCBI Taxonomy" id="578462"/>
    <lineage>
        <taxon>Eukaryota</taxon>
        <taxon>Fungi</taxon>
        <taxon>Fungi incertae sedis</taxon>
        <taxon>Blastocladiomycota</taxon>
        <taxon>Blastocladiomycetes</taxon>
        <taxon>Blastocladiales</taxon>
        <taxon>Blastocladiaceae</taxon>
        <taxon>Allomyces</taxon>
    </lineage>
</organism>
<name>A0A0L0SJW2_ALLM3</name>
<accession>A0A0L0SJW2</accession>
<keyword evidence="2" id="KW-1185">Reference proteome</keyword>
<dbReference type="SUPFAM" id="SSF53822">
    <property type="entry name" value="Periplasmic binding protein-like I"/>
    <property type="match status" value="1"/>
</dbReference>
<dbReference type="InterPro" id="IPR028082">
    <property type="entry name" value="Peripla_BP_I"/>
</dbReference>
<gene>
    <name evidence="1" type="ORF">AMAG_18910</name>
</gene>
<dbReference type="AlphaFoldDB" id="A0A0L0SJW2"/>
<sequence length="344" mass="36399">MTAFSAAAASLGIEILTHHVFSPMALDISFQFKAIADAGPNIIVYTGLWIGPDVSGLFLDVIPQGTPQTASDIANLDGFMYIYPRQNGSNAAYRALQAAYQAQRGGLVDDVAYGITFADCVTVTIRGLQRLTSIYGAAAVQAGTHNATLADFLKARWATLHAPEHWHLDGLLPMVNAKSILQTMNGTSGGIGHSQSINTMQSAGGILSAQFPVKHASKWLAPWRMHAVHLVRSENLLVLAPVAREVVGHVVPLADAQFDAEMPGDVPAIRIACGSDAWVVQTDENVHAQWSAALAASACKPVANTSTLSARGVNVTSGSKLSSGPSKMTRDISLLADCIGWRAF</sequence>
<proteinExistence type="predicted"/>
<evidence type="ECO:0000313" key="1">
    <source>
        <dbReference type="EMBL" id="KNE62766.1"/>
    </source>
</evidence>
<protein>
    <submittedName>
        <fullName evidence="1">Uncharacterized protein</fullName>
    </submittedName>
</protein>
<dbReference type="VEuPathDB" id="FungiDB:AMAG_18910"/>